<keyword evidence="1" id="KW-0472">Membrane</keyword>
<dbReference type="InParanoid" id="A0A1Y2G990"/>
<keyword evidence="2" id="KW-0732">Signal</keyword>
<evidence type="ECO:0000313" key="3">
    <source>
        <dbReference type="EMBL" id="ORZ04692.1"/>
    </source>
</evidence>
<dbReference type="EMBL" id="MCFF01000055">
    <property type="protein sequence ID" value="ORZ04692.1"/>
    <property type="molecule type" value="Genomic_DNA"/>
</dbReference>
<accession>A0A1Y2G990</accession>
<evidence type="ECO:0000256" key="2">
    <source>
        <dbReference type="SAM" id="SignalP"/>
    </source>
</evidence>
<evidence type="ECO:0000313" key="4">
    <source>
        <dbReference type="Proteomes" id="UP000193648"/>
    </source>
</evidence>
<comment type="caution">
    <text evidence="3">The sequence shown here is derived from an EMBL/GenBank/DDBJ whole genome shotgun (WGS) entry which is preliminary data.</text>
</comment>
<organism evidence="3 4">
    <name type="scientific">Lobosporangium transversale</name>
    <dbReference type="NCBI Taxonomy" id="64571"/>
    <lineage>
        <taxon>Eukaryota</taxon>
        <taxon>Fungi</taxon>
        <taxon>Fungi incertae sedis</taxon>
        <taxon>Mucoromycota</taxon>
        <taxon>Mortierellomycotina</taxon>
        <taxon>Mortierellomycetes</taxon>
        <taxon>Mortierellales</taxon>
        <taxon>Mortierellaceae</taxon>
        <taxon>Lobosporangium</taxon>
    </lineage>
</organism>
<dbReference type="Proteomes" id="UP000193648">
    <property type="component" value="Unassembled WGS sequence"/>
</dbReference>
<dbReference type="AlphaFoldDB" id="A0A1Y2G990"/>
<keyword evidence="1" id="KW-1133">Transmembrane helix</keyword>
<dbReference type="RefSeq" id="XP_021876689.1">
    <property type="nucleotide sequence ID" value="XM_022025735.1"/>
</dbReference>
<keyword evidence="4" id="KW-1185">Reference proteome</keyword>
<feature type="signal peptide" evidence="2">
    <location>
        <begin position="1"/>
        <end position="20"/>
    </location>
</feature>
<feature type="transmembrane region" description="Helical" evidence="1">
    <location>
        <begin position="40"/>
        <end position="63"/>
    </location>
</feature>
<protein>
    <submittedName>
        <fullName evidence="3">Uncharacterized protein</fullName>
    </submittedName>
</protein>
<dbReference type="GeneID" id="33567578"/>
<proteinExistence type="predicted"/>
<sequence>MAIDNCPFVFFFCSLFVCLSEPTPTAYSNFNFPGTTSTSWLGRTVCVIITSFFCFFVFTTVNLENYEKIN</sequence>
<gene>
    <name evidence="3" type="ORF">BCR41DRAFT_362520</name>
</gene>
<name>A0A1Y2G990_9FUNG</name>
<reference evidence="3 4" key="1">
    <citation type="submission" date="2016-07" db="EMBL/GenBank/DDBJ databases">
        <title>Pervasive Adenine N6-methylation of Active Genes in Fungi.</title>
        <authorList>
            <consortium name="DOE Joint Genome Institute"/>
            <person name="Mondo S.J."/>
            <person name="Dannebaum R.O."/>
            <person name="Kuo R.C."/>
            <person name="Labutti K."/>
            <person name="Haridas S."/>
            <person name="Kuo A."/>
            <person name="Salamov A."/>
            <person name="Ahrendt S.R."/>
            <person name="Lipzen A."/>
            <person name="Sullivan W."/>
            <person name="Andreopoulos W.B."/>
            <person name="Clum A."/>
            <person name="Lindquist E."/>
            <person name="Daum C."/>
            <person name="Ramamoorthy G.K."/>
            <person name="Gryganskyi A."/>
            <person name="Culley D."/>
            <person name="Magnuson J.K."/>
            <person name="James T.Y."/>
            <person name="O'Malley M.A."/>
            <person name="Stajich J.E."/>
            <person name="Spatafora J.W."/>
            <person name="Visel A."/>
            <person name="Grigoriev I.V."/>
        </authorList>
    </citation>
    <scope>NUCLEOTIDE SEQUENCE [LARGE SCALE GENOMIC DNA]</scope>
    <source>
        <strain evidence="3 4">NRRL 3116</strain>
    </source>
</reference>
<keyword evidence="1" id="KW-0812">Transmembrane</keyword>
<feature type="chain" id="PRO_5013345135" evidence="2">
    <location>
        <begin position="21"/>
        <end position="70"/>
    </location>
</feature>
<evidence type="ECO:0000256" key="1">
    <source>
        <dbReference type="SAM" id="Phobius"/>
    </source>
</evidence>